<evidence type="ECO:0000313" key="1">
    <source>
        <dbReference type="EMBL" id="MCU7553234.1"/>
    </source>
</evidence>
<sequence length="144" mass="16843">MKFPKYGHYALDFSGNVMEVFATGSWNLHTVQSLSSDMQELVHRIGDTPWAALMDGRRWVLSTPDCQQALSEQIKFNIRHGLRRSAYVMENSMVKKAQLERTHPHQDDAAYEPDYQREYFTSYFDALKWLHEEGYSPLPSQPER</sequence>
<keyword evidence="2" id="KW-1185">Reference proteome</keyword>
<comment type="caution">
    <text evidence="1">The sequence shown here is derived from an EMBL/GenBank/DDBJ whole genome shotgun (WGS) entry which is preliminary data.</text>
</comment>
<protein>
    <submittedName>
        <fullName evidence="1">Uncharacterized protein</fullName>
    </submittedName>
</protein>
<accession>A0ABT2VJG0</accession>
<dbReference type="EMBL" id="JAOTJC010000004">
    <property type="protein sequence ID" value="MCU7553234.1"/>
    <property type="molecule type" value="Genomic_DNA"/>
</dbReference>
<organism evidence="1 2">
    <name type="scientific">Alteromonas salexigens</name>
    <dbReference type="NCBI Taxonomy" id="2982530"/>
    <lineage>
        <taxon>Bacteria</taxon>
        <taxon>Pseudomonadati</taxon>
        <taxon>Pseudomonadota</taxon>
        <taxon>Gammaproteobacteria</taxon>
        <taxon>Alteromonadales</taxon>
        <taxon>Alteromonadaceae</taxon>
        <taxon>Alteromonas/Salinimonas group</taxon>
        <taxon>Alteromonas</taxon>
    </lineage>
</organism>
<evidence type="ECO:0000313" key="2">
    <source>
        <dbReference type="Proteomes" id="UP001209257"/>
    </source>
</evidence>
<dbReference type="Proteomes" id="UP001209257">
    <property type="component" value="Unassembled WGS sequence"/>
</dbReference>
<dbReference type="RefSeq" id="WP_262991939.1">
    <property type="nucleotide sequence ID" value="NZ_JAOTJC010000004.1"/>
</dbReference>
<name>A0ABT2VJG0_9ALTE</name>
<reference evidence="2" key="1">
    <citation type="submission" date="2023-07" db="EMBL/GenBank/DDBJ databases">
        <title>Study on multiphase classification of strain Alteromonas salexigens isolated from the Yellow Sea.</title>
        <authorList>
            <person name="Sun L."/>
        </authorList>
    </citation>
    <scope>NUCLEOTIDE SEQUENCE [LARGE SCALE GENOMIC DNA]</scope>
    <source>
        <strain evidence="2">ASW11-19</strain>
    </source>
</reference>
<proteinExistence type="predicted"/>
<gene>
    <name evidence="1" type="ORF">OCL06_01325</name>
</gene>